<sequence>MMLILCLIGCRYKYQQYYKCEERTDDAQALLITINIWEAIIPQQYVEIVVALLTVIEEKHCTNEERIQLIRQSKQEMINNVCQSNYSIFDSQSYYCNQVTKQPLETSIIKIDSNQGLRLGDFSVNSQYGSCSLDLLKQQTLFIEQAHQAKNLLL</sequence>
<comment type="caution">
    <text evidence="1">The sequence shown here is derived from an EMBL/GenBank/DDBJ whole genome shotgun (WGS) entry which is preliminary data.</text>
</comment>
<evidence type="ECO:0000313" key="2">
    <source>
        <dbReference type="Proteomes" id="UP000683925"/>
    </source>
</evidence>
<dbReference type="AlphaFoldDB" id="A0A8S1XPT6"/>
<proteinExistence type="predicted"/>
<protein>
    <submittedName>
        <fullName evidence="1">Uncharacterized protein</fullName>
    </submittedName>
</protein>
<keyword evidence="2" id="KW-1185">Reference proteome</keyword>
<gene>
    <name evidence="1" type="ORF">POCTA_138.1.T1280009</name>
</gene>
<organism evidence="1 2">
    <name type="scientific">Paramecium octaurelia</name>
    <dbReference type="NCBI Taxonomy" id="43137"/>
    <lineage>
        <taxon>Eukaryota</taxon>
        <taxon>Sar</taxon>
        <taxon>Alveolata</taxon>
        <taxon>Ciliophora</taxon>
        <taxon>Intramacronucleata</taxon>
        <taxon>Oligohymenophorea</taxon>
        <taxon>Peniculida</taxon>
        <taxon>Parameciidae</taxon>
        <taxon>Paramecium</taxon>
    </lineage>
</organism>
<name>A0A8S1XPT6_PAROT</name>
<accession>A0A8S1XPT6</accession>
<evidence type="ECO:0000313" key="1">
    <source>
        <dbReference type="EMBL" id="CAD8202678.1"/>
    </source>
</evidence>
<dbReference type="EMBL" id="CAJJDP010000128">
    <property type="protein sequence ID" value="CAD8202678.1"/>
    <property type="molecule type" value="Genomic_DNA"/>
</dbReference>
<dbReference type="Proteomes" id="UP000683925">
    <property type="component" value="Unassembled WGS sequence"/>
</dbReference>
<reference evidence="1" key="1">
    <citation type="submission" date="2021-01" db="EMBL/GenBank/DDBJ databases">
        <authorList>
            <consortium name="Genoscope - CEA"/>
            <person name="William W."/>
        </authorList>
    </citation>
    <scope>NUCLEOTIDE SEQUENCE</scope>
</reference>